<evidence type="ECO:0000259" key="4">
    <source>
        <dbReference type="Pfam" id="PF02374"/>
    </source>
</evidence>
<dbReference type="CDD" id="cd02035">
    <property type="entry name" value="ArsA"/>
    <property type="match status" value="1"/>
</dbReference>
<keyword evidence="5" id="KW-0547">Nucleotide-binding</keyword>
<dbReference type="EC" id="7.3.2.7" evidence="3"/>
<evidence type="ECO:0000256" key="3">
    <source>
        <dbReference type="ARBA" id="ARBA00066752"/>
    </source>
</evidence>
<organism evidence="5 6">
    <name type="scientific">Desulfatibacillum alkenivorans DSM 16219</name>
    <dbReference type="NCBI Taxonomy" id="1121393"/>
    <lineage>
        <taxon>Bacteria</taxon>
        <taxon>Pseudomonadati</taxon>
        <taxon>Thermodesulfobacteriota</taxon>
        <taxon>Desulfobacteria</taxon>
        <taxon>Desulfobacterales</taxon>
        <taxon>Desulfatibacillaceae</taxon>
        <taxon>Desulfatibacillum</taxon>
    </lineage>
</organism>
<keyword evidence="5" id="KW-0067">ATP-binding</keyword>
<proteinExistence type="inferred from homology"/>
<dbReference type="AlphaFoldDB" id="A0A1M6GCX8"/>
<evidence type="ECO:0000313" key="6">
    <source>
        <dbReference type="Proteomes" id="UP000183994"/>
    </source>
</evidence>
<dbReference type="GO" id="GO:0016887">
    <property type="term" value="F:ATP hydrolysis activity"/>
    <property type="evidence" value="ECO:0007669"/>
    <property type="project" value="InterPro"/>
</dbReference>
<keyword evidence="6" id="KW-1185">Reference proteome</keyword>
<dbReference type="EMBL" id="FQZU01000004">
    <property type="protein sequence ID" value="SHJ07787.1"/>
    <property type="molecule type" value="Genomic_DNA"/>
</dbReference>
<name>A0A1M6GCX8_9BACT</name>
<gene>
    <name evidence="5" type="ORF">SAMN02745216_00973</name>
</gene>
<feature type="domain" description="ArsA/GET3 Anion-transporting ATPase-like" evidence="4">
    <location>
        <begin position="9"/>
        <end position="171"/>
    </location>
</feature>
<accession>A0A1M6GCX8</accession>
<evidence type="ECO:0000256" key="2">
    <source>
        <dbReference type="ARBA" id="ARBA00052296"/>
    </source>
</evidence>
<evidence type="ECO:0000256" key="1">
    <source>
        <dbReference type="ARBA" id="ARBA00011040"/>
    </source>
</evidence>
<comment type="catalytic activity">
    <reaction evidence="2">
        <text>arsenite(in) + ATP + H2O = arsenite(out) + ADP + phosphate + H(+)</text>
        <dbReference type="Rhea" id="RHEA:11348"/>
        <dbReference type="ChEBI" id="CHEBI:15377"/>
        <dbReference type="ChEBI" id="CHEBI:15378"/>
        <dbReference type="ChEBI" id="CHEBI:29242"/>
        <dbReference type="ChEBI" id="CHEBI:30616"/>
        <dbReference type="ChEBI" id="CHEBI:43474"/>
        <dbReference type="ChEBI" id="CHEBI:456216"/>
        <dbReference type="EC" id="7.3.2.7"/>
    </reaction>
</comment>
<dbReference type="SUPFAM" id="SSF52540">
    <property type="entry name" value="P-loop containing nucleoside triphosphate hydrolases"/>
    <property type="match status" value="1"/>
</dbReference>
<dbReference type="Proteomes" id="UP000183994">
    <property type="component" value="Unassembled WGS sequence"/>
</dbReference>
<sequence>MGIDPFEKRILFVTGKGGVGKTTVAAALAYAARDRGMNVCLVEVAPSPNMRMIFEREIPVYKEVEVDRDLTVLSIEPFRALHEYVGLQLKIGGAARLILNNRLLNYFLNTAPGWRELITVGKIWHLYDMKVKWSNRPRFDLIVVDSPATGHGLSFLKAPSVFMNIIKMGRMQGQTDDVQNMLTDPKISLLNVVTLPEEMPVNESITLLKTAKEELGIPTGITFVNSVYPPLFDEESQASYDELQKDGKAMERLKEVFPDRAKGLLTALESRQARVDQSEFYKNMVLDKIGPPIVSIPHLFPGRVDKEGVQKVAEIINRSIKEGV</sequence>
<comment type="similarity">
    <text evidence="1">Belongs to the arsA ATPase family.</text>
</comment>
<protein>
    <recommendedName>
        <fullName evidence="3">arsenite-transporting ATPase</fullName>
        <ecNumber evidence="3">7.3.2.7</ecNumber>
    </recommendedName>
</protein>
<dbReference type="GO" id="GO:0005524">
    <property type="term" value="F:ATP binding"/>
    <property type="evidence" value="ECO:0007669"/>
    <property type="project" value="UniProtKB-KW"/>
</dbReference>
<evidence type="ECO:0000313" key="5">
    <source>
        <dbReference type="EMBL" id="SHJ07787.1"/>
    </source>
</evidence>
<dbReference type="InterPro" id="IPR016300">
    <property type="entry name" value="ATPase_ArsA/GET3"/>
</dbReference>
<dbReference type="Gene3D" id="3.40.50.300">
    <property type="entry name" value="P-loop containing nucleotide triphosphate hydrolases"/>
    <property type="match status" value="1"/>
</dbReference>
<dbReference type="STRING" id="1121393.SAMN02745216_00973"/>
<dbReference type="PANTHER" id="PTHR10803">
    <property type="entry name" value="ARSENICAL PUMP-DRIVING ATPASE ARSENITE-TRANSLOCATING ATPASE"/>
    <property type="match status" value="1"/>
</dbReference>
<dbReference type="Pfam" id="PF02374">
    <property type="entry name" value="ArsA_ATPase"/>
    <property type="match status" value="1"/>
</dbReference>
<dbReference type="RefSeq" id="WP_073473547.1">
    <property type="nucleotide sequence ID" value="NZ_FQZU01000004.1"/>
</dbReference>
<reference evidence="6" key="1">
    <citation type="submission" date="2016-11" db="EMBL/GenBank/DDBJ databases">
        <authorList>
            <person name="Varghese N."/>
            <person name="Submissions S."/>
        </authorList>
    </citation>
    <scope>NUCLEOTIDE SEQUENCE [LARGE SCALE GENOMIC DNA]</scope>
    <source>
        <strain evidence="6">DSM 16219</strain>
    </source>
</reference>
<dbReference type="InterPro" id="IPR027417">
    <property type="entry name" value="P-loop_NTPase"/>
</dbReference>
<dbReference type="PANTHER" id="PTHR10803:SF3">
    <property type="entry name" value="ATPASE GET3"/>
    <property type="match status" value="1"/>
</dbReference>
<dbReference type="GO" id="GO:0015446">
    <property type="term" value="F:ATPase-coupled arsenite transmembrane transporter activity"/>
    <property type="evidence" value="ECO:0007669"/>
    <property type="project" value="UniProtKB-EC"/>
</dbReference>
<dbReference type="InterPro" id="IPR025723">
    <property type="entry name" value="ArsA/GET3_ATPase-like"/>
</dbReference>